<sequence>MSTTATTKTRKTRSKKTPISPALRTMSLADTLDAFAALDNQFAVAPRPARERMSRLTADVVTVANQIGIDDASGLLTHQKELLAALTGIGRDNLTTFLKSDIAGPLHEYRNVTVAMVAAAAASIGASTEPVYRSSVRLRARTHQLQRPFTDDEILLARVQAAIESLHNPDSQRANIYTLTDAGLTPGETTSFTLGDFDDVKDPAEVLAPGNGHLKCRLLPLDGFGQQLLFRCATSATIKGTAPTTLLTYTPRTNLPGTAAASASAQGVLDRMLSEVGLANTDVTASSITLWRVHSTWAEHGTDIAWQVSGRSTPEQMLTMLFRTPPR</sequence>
<evidence type="ECO:0008006" key="3">
    <source>
        <dbReference type="Google" id="ProtNLM"/>
    </source>
</evidence>
<protein>
    <recommendedName>
        <fullName evidence="3">DUF222 domain-containing protein</fullName>
    </recommendedName>
</protein>
<evidence type="ECO:0000313" key="2">
    <source>
        <dbReference type="Proteomes" id="UP001500556"/>
    </source>
</evidence>
<organism evidence="1 2">
    <name type="scientific">Pedococcus ginsenosidimutans</name>
    <dbReference type="NCBI Taxonomy" id="490570"/>
    <lineage>
        <taxon>Bacteria</taxon>
        <taxon>Bacillati</taxon>
        <taxon>Actinomycetota</taxon>
        <taxon>Actinomycetes</taxon>
        <taxon>Micrococcales</taxon>
        <taxon>Intrasporangiaceae</taxon>
        <taxon>Pedococcus</taxon>
    </lineage>
</organism>
<name>A0ABP8Y650_9MICO</name>
<comment type="caution">
    <text evidence="1">The sequence shown here is derived from an EMBL/GenBank/DDBJ whole genome shotgun (WGS) entry which is preliminary data.</text>
</comment>
<dbReference type="Proteomes" id="UP001500556">
    <property type="component" value="Unassembled WGS sequence"/>
</dbReference>
<evidence type="ECO:0000313" key="1">
    <source>
        <dbReference type="EMBL" id="GAA4722343.1"/>
    </source>
</evidence>
<proteinExistence type="predicted"/>
<accession>A0ABP8Y650</accession>
<dbReference type="EMBL" id="BAABLO010000005">
    <property type="protein sequence ID" value="GAA4722343.1"/>
    <property type="molecule type" value="Genomic_DNA"/>
</dbReference>
<dbReference type="RefSeq" id="WP_345502988.1">
    <property type="nucleotide sequence ID" value="NZ_BAABLO010000005.1"/>
</dbReference>
<keyword evidence="2" id="KW-1185">Reference proteome</keyword>
<gene>
    <name evidence="1" type="ORF">GCM10025782_20370</name>
</gene>
<reference evidence="2" key="1">
    <citation type="journal article" date="2019" name="Int. J. Syst. Evol. Microbiol.">
        <title>The Global Catalogue of Microorganisms (GCM) 10K type strain sequencing project: providing services to taxonomists for standard genome sequencing and annotation.</title>
        <authorList>
            <consortium name="The Broad Institute Genomics Platform"/>
            <consortium name="The Broad Institute Genome Sequencing Center for Infectious Disease"/>
            <person name="Wu L."/>
            <person name="Ma J."/>
        </authorList>
    </citation>
    <scope>NUCLEOTIDE SEQUENCE [LARGE SCALE GENOMIC DNA]</scope>
    <source>
        <strain evidence="2">JCM 18961</strain>
    </source>
</reference>